<evidence type="ECO:0000256" key="6">
    <source>
        <dbReference type="ARBA" id="ARBA00022694"/>
    </source>
</evidence>
<keyword evidence="5" id="KW-0949">S-adenosyl-L-methionine</keyword>
<keyword evidence="3" id="KW-0489">Methyltransferase</keyword>
<keyword evidence="13" id="KW-1185">Reference proteome</keyword>
<evidence type="ECO:0000259" key="11">
    <source>
        <dbReference type="Pfam" id="PF08242"/>
    </source>
</evidence>
<dbReference type="Pfam" id="PF02676">
    <property type="entry name" value="TYW3"/>
    <property type="match status" value="1"/>
</dbReference>
<feature type="domain" description="tRNA wybutosine-synthesizing protein" evidence="10">
    <location>
        <begin position="8"/>
        <end position="245"/>
    </location>
</feature>
<evidence type="ECO:0000256" key="4">
    <source>
        <dbReference type="ARBA" id="ARBA00022679"/>
    </source>
</evidence>
<accession>A0A9P4TJU1</accession>
<dbReference type="SUPFAM" id="SSF111278">
    <property type="entry name" value="SSo0622-like"/>
    <property type="match status" value="1"/>
</dbReference>
<dbReference type="EMBL" id="SWKU01000003">
    <property type="protein sequence ID" value="KAF3008765.1"/>
    <property type="molecule type" value="Genomic_DNA"/>
</dbReference>
<feature type="region of interest" description="Disordered" evidence="9">
    <location>
        <begin position="399"/>
        <end position="462"/>
    </location>
</feature>
<gene>
    <name evidence="12" type="ORF">E8E13_010261</name>
</gene>
<dbReference type="Gene3D" id="3.40.50.150">
    <property type="entry name" value="Vaccinia Virus protein VP39"/>
    <property type="match status" value="1"/>
</dbReference>
<sequence>MASRFEVRKQKILEQINVPDGEYHDLSPKGSIDAPIRELIGEINNIDGIVTTSSCSGRISVFLEGRKADNASLGSAEEGEESRAGPGGKGGGGTWLFISHDPVAVSDVAASQGFLSRFGLEETAPAGAKAVDIKHRFIHLKFEPMILHILSASLDHAQKLLNAGMGAGFRESGAVSLGSSKAGEANPVVAIRSTGYSFDSIIGYQDDEGRNISLISEEHLQTLVCIANDRFKINLERIARFRAQLLDSYNPVAISGPSKPDWEDADARKQRKRAEGLARQQALQAAKLDGNVDRKDESLDTLGVDVSPKMVETYKSRAAGAGLSQDVVDAVVADLFDKADPEPANLAGERWRSFDLATVGFGFHHFEDVVHAARQLKERLRPGGALVINDFLEGGDLLADENGDPVEGSDGNHAMHQHGHGHGHGHGHHSHEQGSGHKHGHAHDHAKEQRTTKDGDETDSNSQLRKMMNDSVMVPHFTVDGVKQFFTAAGFTDVDVVTLKERSYMEFAGKKLWRTILIAKGKRPENEGKSEL</sequence>
<dbReference type="InterPro" id="IPR029063">
    <property type="entry name" value="SAM-dependent_MTases_sf"/>
</dbReference>
<dbReference type="AlphaFoldDB" id="A0A9P4TJU1"/>
<dbReference type="CDD" id="cd02440">
    <property type="entry name" value="AdoMet_MTases"/>
    <property type="match status" value="1"/>
</dbReference>
<dbReference type="GO" id="GO:0032259">
    <property type="term" value="P:methylation"/>
    <property type="evidence" value="ECO:0007669"/>
    <property type="project" value="UniProtKB-KW"/>
</dbReference>
<evidence type="ECO:0000256" key="8">
    <source>
        <dbReference type="ARBA" id="ARBA00049202"/>
    </source>
</evidence>
<comment type="similarity">
    <text evidence="1">Belongs to the TYW3 family.</text>
</comment>
<dbReference type="EC" id="2.1.1.282" evidence="2"/>
<dbReference type="InterPro" id="IPR003827">
    <property type="entry name" value="tRNA_yW-synthesising"/>
</dbReference>
<reference evidence="12" key="1">
    <citation type="submission" date="2019-04" db="EMBL/GenBank/DDBJ databases">
        <title>Sequencing of skin fungus with MAO and IRED activity.</title>
        <authorList>
            <person name="Marsaioli A.J."/>
            <person name="Bonatto J.M.C."/>
            <person name="Reis Junior O."/>
        </authorList>
    </citation>
    <scope>NUCLEOTIDE SEQUENCE</scope>
    <source>
        <strain evidence="12">30M1</strain>
    </source>
</reference>
<dbReference type="InterPro" id="IPR013217">
    <property type="entry name" value="Methyltransf_12"/>
</dbReference>
<keyword evidence="6" id="KW-0819">tRNA processing</keyword>
<dbReference type="SUPFAM" id="SSF53335">
    <property type="entry name" value="S-adenosyl-L-methionine-dependent methyltransferases"/>
    <property type="match status" value="1"/>
</dbReference>
<dbReference type="InterPro" id="IPR036602">
    <property type="entry name" value="tRNA_yW-synthesising-like_sf"/>
</dbReference>
<evidence type="ECO:0000313" key="12">
    <source>
        <dbReference type="EMBL" id="KAF3008765.1"/>
    </source>
</evidence>
<dbReference type="Pfam" id="PF08242">
    <property type="entry name" value="Methyltransf_12"/>
    <property type="match status" value="1"/>
</dbReference>
<evidence type="ECO:0000256" key="3">
    <source>
        <dbReference type="ARBA" id="ARBA00022603"/>
    </source>
</evidence>
<protein>
    <recommendedName>
        <fullName evidence="2">tRNA(Phe) 7-[(3-amino-3-carboxypropyl)-4-demethylwyosine(37)-N(4)]-methyltransferase</fullName>
        <ecNumber evidence="2">2.1.1.282</ecNumber>
    </recommendedName>
    <alternativeName>
        <fullName evidence="7">tRNA(Phe) 7-((3-amino-3-carboxypropyl)-4-demethylwyosine(37)-N(4))-methyltransferase</fullName>
    </alternativeName>
</protein>
<evidence type="ECO:0000256" key="1">
    <source>
        <dbReference type="ARBA" id="ARBA00008569"/>
    </source>
</evidence>
<comment type="caution">
    <text evidence="12">The sequence shown here is derived from an EMBL/GenBank/DDBJ whole genome shotgun (WGS) entry which is preliminary data.</text>
</comment>
<evidence type="ECO:0000259" key="10">
    <source>
        <dbReference type="Pfam" id="PF02676"/>
    </source>
</evidence>
<feature type="domain" description="Methyltransferase type 12" evidence="11">
    <location>
        <begin position="298"/>
        <end position="386"/>
    </location>
</feature>
<dbReference type="GO" id="GO:0008168">
    <property type="term" value="F:methyltransferase activity"/>
    <property type="evidence" value="ECO:0007669"/>
    <property type="project" value="UniProtKB-KW"/>
</dbReference>
<dbReference type="PANTHER" id="PTHR48418:SF1">
    <property type="entry name" value="TRNA WYBUTOSINE-SYNTHESIZING PROTEIN 3"/>
    <property type="match status" value="1"/>
</dbReference>
<organism evidence="12 13">
    <name type="scientific">Curvularia kusanoi</name>
    <name type="common">Cochliobolus kusanoi</name>
    <dbReference type="NCBI Taxonomy" id="90978"/>
    <lineage>
        <taxon>Eukaryota</taxon>
        <taxon>Fungi</taxon>
        <taxon>Dikarya</taxon>
        <taxon>Ascomycota</taxon>
        <taxon>Pezizomycotina</taxon>
        <taxon>Dothideomycetes</taxon>
        <taxon>Pleosporomycetidae</taxon>
        <taxon>Pleosporales</taxon>
        <taxon>Pleosporineae</taxon>
        <taxon>Pleosporaceae</taxon>
        <taxon>Curvularia</taxon>
    </lineage>
</organism>
<evidence type="ECO:0000313" key="13">
    <source>
        <dbReference type="Proteomes" id="UP000801428"/>
    </source>
</evidence>
<evidence type="ECO:0000256" key="2">
    <source>
        <dbReference type="ARBA" id="ARBA00012750"/>
    </source>
</evidence>
<feature type="compositionally biased region" description="Basic residues" evidence="9">
    <location>
        <begin position="415"/>
        <end position="429"/>
    </location>
</feature>
<evidence type="ECO:0000256" key="5">
    <source>
        <dbReference type="ARBA" id="ARBA00022691"/>
    </source>
</evidence>
<dbReference type="Proteomes" id="UP000801428">
    <property type="component" value="Unassembled WGS sequence"/>
</dbReference>
<name>A0A9P4TJU1_CURKU</name>
<comment type="catalytic activity">
    <reaction evidence="8">
        <text>4-demethyl-7-[(3S)-3-amino-3-carboxypropyl]wyosine(37) in tRNA(Phe) + S-adenosyl-L-methionine = 7-[(3S)-3-amino-3-carboxypropyl]wyosine(37) in tRNA(Phe) + S-adenosyl-L-homocysteine + H(+)</text>
        <dbReference type="Rhea" id="RHEA:36635"/>
        <dbReference type="Rhea" id="RHEA-COMP:10378"/>
        <dbReference type="Rhea" id="RHEA-COMP:10379"/>
        <dbReference type="ChEBI" id="CHEBI:15378"/>
        <dbReference type="ChEBI" id="CHEBI:57856"/>
        <dbReference type="ChEBI" id="CHEBI:59789"/>
        <dbReference type="ChEBI" id="CHEBI:73543"/>
        <dbReference type="ChEBI" id="CHEBI:73550"/>
        <dbReference type="EC" id="2.1.1.282"/>
    </reaction>
</comment>
<keyword evidence="4" id="KW-0808">Transferase</keyword>
<evidence type="ECO:0000256" key="9">
    <source>
        <dbReference type="SAM" id="MobiDB-lite"/>
    </source>
</evidence>
<evidence type="ECO:0000256" key="7">
    <source>
        <dbReference type="ARBA" id="ARBA00030554"/>
    </source>
</evidence>
<dbReference type="OrthoDB" id="263283at2759"/>
<feature type="compositionally biased region" description="Basic and acidic residues" evidence="9">
    <location>
        <begin position="443"/>
        <end position="455"/>
    </location>
</feature>
<dbReference type="GO" id="GO:0008033">
    <property type="term" value="P:tRNA processing"/>
    <property type="evidence" value="ECO:0007669"/>
    <property type="project" value="UniProtKB-KW"/>
</dbReference>
<proteinExistence type="inferred from homology"/>
<dbReference type="PANTHER" id="PTHR48418">
    <property type="entry name" value="TRNA WYBUTOSINE-SYNTHESIZING PROTEIN 3"/>
    <property type="match status" value="1"/>
</dbReference>
<dbReference type="Gene3D" id="3.30.1960.10">
    <property type="entry name" value="tRNA wybutosine-synthesizing-like"/>
    <property type="match status" value="1"/>
</dbReference>